<name>A0AAW6FGI1_9BACT</name>
<evidence type="ECO:0000256" key="1">
    <source>
        <dbReference type="SAM" id="Phobius"/>
    </source>
</evidence>
<reference evidence="2" key="1">
    <citation type="submission" date="2023-01" db="EMBL/GenBank/DDBJ databases">
        <title>Human gut microbiome strain richness.</title>
        <authorList>
            <person name="Chen-Liaw A."/>
        </authorList>
    </citation>
    <scope>NUCLEOTIDE SEQUENCE</scope>
    <source>
        <strain evidence="2">RTP21484st1_B7_RTP21484_190118</strain>
    </source>
</reference>
<comment type="caution">
    <text evidence="2">The sequence shown here is derived from an EMBL/GenBank/DDBJ whole genome shotgun (WGS) entry which is preliminary data.</text>
</comment>
<proteinExistence type="predicted"/>
<dbReference type="RefSeq" id="WP_234100964.1">
    <property type="nucleotide sequence ID" value="NZ_JAQMRB010000020.1"/>
</dbReference>
<keyword evidence="1" id="KW-0472">Membrane</keyword>
<feature type="transmembrane region" description="Helical" evidence="1">
    <location>
        <begin position="36"/>
        <end position="55"/>
    </location>
</feature>
<feature type="transmembrane region" description="Helical" evidence="1">
    <location>
        <begin position="103"/>
        <end position="127"/>
    </location>
</feature>
<dbReference type="AlphaFoldDB" id="A0AAW6FGI1"/>
<dbReference type="Proteomes" id="UP001212263">
    <property type="component" value="Unassembled WGS sequence"/>
</dbReference>
<protein>
    <recommendedName>
        <fullName evidence="4">Transmembrane protein</fullName>
    </recommendedName>
</protein>
<evidence type="ECO:0000313" key="3">
    <source>
        <dbReference type="Proteomes" id="UP001212263"/>
    </source>
</evidence>
<evidence type="ECO:0008006" key="4">
    <source>
        <dbReference type="Google" id="ProtNLM"/>
    </source>
</evidence>
<sequence length="132" mass="15348">MERSTRKYRICFIDCMWYAAEKWSAREHNNLNGGMLLFLVWTFAILLPLGVPTAFHFLNQIAALAIVLILCLVPGLFCEFRYTARRREALQERYHDMKHPGRILCRIVLAAIALAVANVVLMFHLGFVHWSR</sequence>
<evidence type="ECO:0000313" key="2">
    <source>
        <dbReference type="EMBL" id="MDB9222460.1"/>
    </source>
</evidence>
<accession>A0AAW6FGI1</accession>
<dbReference type="EMBL" id="JAQMRD010000005">
    <property type="protein sequence ID" value="MDB9222460.1"/>
    <property type="molecule type" value="Genomic_DNA"/>
</dbReference>
<feature type="transmembrane region" description="Helical" evidence="1">
    <location>
        <begin position="61"/>
        <end position="82"/>
    </location>
</feature>
<keyword evidence="1" id="KW-0812">Transmembrane</keyword>
<organism evidence="2 3">
    <name type="scientific">Odoribacter splanchnicus</name>
    <dbReference type="NCBI Taxonomy" id="28118"/>
    <lineage>
        <taxon>Bacteria</taxon>
        <taxon>Pseudomonadati</taxon>
        <taxon>Bacteroidota</taxon>
        <taxon>Bacteroidia</taxon>
        <taxon>Bacteroidales</taxon>
        <taxon>Odoribacteraceae</taxon>
        <taxon>Odoribacter</taxon>
    </lineage>
</organism>
<gene>
    <name evidence="2" type="ORF">PN645_05490</name>
</gene>
<keyword evidence="1" id="KW-1133">Transmembrane helix</keyword>